<evidence type="ECO:0000256" key="1">
    <source>
        <dbReference type="SAM" id="MobiDB-lite"/>
    </source>
</evidence>
<dbReference type="NCBIfam" id="TIGR01537">
    <property type="entry name" value="portal_HK97"/>
    <property type="match status" value="1"/>
</dbReference>
<dbReference type="OrthoDB" id="7592047at2"/>
<reference evidence="2 3" key="1">
    <citation type="journal article" date="2015" name="Stand. Genomic Sci.">
        <title>Genomic Encyclopedia of Bacterial and Archaeal Type Strains, Phase III: the genomes of soil and plant-associated and newly described type strains.</title>
        <authorList>
            <person name="Whitman W.B."/>
            <person name="Woyke T."/>
            <person name="Klenk H.P."/>
            <person name="Zhou Y."/>
            <person name="Lilburn T.G."/>
            <person name="Beck B.J."/>
            <person name="De Vos P."/>
            <person name="Vandamme P."/>
            <person name="Eisen J.A."/>
            <person name="Garrity G."/>
            <person name="Hugenholtz P."/>
            <person name="Kyrpides N.C."/>
        </authorList>
    </citation>
    <scope>NUCLEOTIDE SEQUENCE [LARGE SCALE GENOMIC DNA]</scope>
    <source>
        <strain evidence="2 3">CGMCC 1.5364</strain>
    </source>
</reference>
<dbReference type="RefSeq" id="WP_145396004.1">
    <property type="nucleotide sequence ID" value="NZ_VLKU01000001.1"/>
</dbReference>
<protein>
    <submittedName>
        <fullName evidence="2">HK97 family phage portal protein</fullName>
    </submittedName>
</protein>
<dbReference type="Pfam" id="PF04860">
    <property type="entry name" value="Phage_portal"/>
    <property type="match status" value="1"/>
</dbReference>
<gene>
    <name evidence="2" type="ORF">IQ24_00373</name>
</gene>
<accession>A0A562P1C1</accession>
<keyword evidence="3" id="KW-1185">Reference proteome</keyword>
<feature type="compositionally biased region" description="Polar residues" evidence="1">
    <location>
        <begin position="385"/>
        <end position="396"/>
    </location>
</feature>
<dbReference type="AlphaFoldDB" id="A0A562P1C1"/>
<proteinExistence type="predicted"/>
<comment type="caution">
    <text evidence="2">The sequence shown here is derived from an EMBL/GenBank/DDBJ whole genome shotgun (WGS) entry which is preliminary data.</text>
</comment>
<organism evidence="2 3">
    <name type="scientific">Paracoccus sulfuroxidans</name>
    <dbReference type="NCBI Taxonomy" id="384678"/>
    <lineage>
        <taxon>Bacteria</taxon>
        <taxon>Pseudomonadati</taxon>
        <taxon>Pseudomonadota</taxon>
        <taxon>Alphaproteobacteria</taxon>
        <taxon>Rhodobacterales</taxon>
        <taxon>Paracoccaceae</taxon>
        <taxon>Paracoccus</taxon>
    </lineage>
</organism>
<dbReference type="Proteomes" id="UP000316225">
    <property type="component" value="Unassembled WGS sequence"/>
</dbReference>
<dbReference type="EMBL" id="VLKU01000001">
    <property type="protein sequence ID" value="TWI38235.1"/>
    <property type="molecule type" value="Genomic_DNA"/>
</dbReference>
<sequence length="402" mass="44601">MFGLFEKKKATVFSGGRGLLSTVFGVTQGRSGGPVNLDDALETSLVFSVARVIAEDVAKTPLRLIKDTKDGTRVVHDHWAHQLLTRRPNSWMTAFEFIEQMTFCAVLGRGAISIKVMSHDRKQVSELIPVPPGAWEIEQSDDYGIRYRVTFLNGRVQYFGQEEVFAFRGVSLDGVSGIPAFQKARRAIGITQALENQQATLAENGGRPSGILSFKGEVTSETRTALREMWQKLFGPGGPGGVAVLDQEASYTPMTLSLVDSQYIESRRFLVEEIARVFRVQPIMLGQADKAATYASAEQMFRAHVINTIMPWCRRIELALDRDILGQTPGMRFDFDEIELMRGDQAAQAEYFTKALGAGGQPAWMSVDEVRREVGLNPVNEEWTSKPSRGAMNSISDPEKKV</sequence>
<evidence type="ECO:0000313" key="2">
    <source>
        <dbReference type="EMBL" id="TWI38235.1"/>
    </source>
</evidence>
<evidence type="ECO:0000313" key="3">
    <source>
        <dbReference type="Proteomes" id="UP000316225"/>
    </source>
</evidence>
<dbReference type="InterPro" id="IPR006944">
    <property type="entry name" value="Phage/GTA_portal"/>
</dbReference>
<dbReference type="InterPro" id="IPR006427">
    <property type="entry name" value="Portal_HK97"/>
</dbReference>
<feature type="region of interest" description="Disordered" evidence="1">
    <location>
        <begin position="381"/>
        <end position="402"/>
    </location>
</feature>
<name>A0A562P1C1_9RHOB</name>